<proteinExistence type="predicted"/>
<evidence type="ECO:0000313" key="3">
    <source>
        <dbReference type="Proteomes" id="UP000467700"/>
    </source>
</evidence>
<evidence type="ECO:0000313" key="2">
    <source>
        <dbReference type="EMBL" id="CAA7262067.1"/>
    </source>
</evidence>
<gene>
    <name evidence="2" type="ORF">AAE3_LOCUS4334</name>
</gene>
<dbReference type="OrthoDB" id="10378899at2759"/>
<organism evidence="2 3">
    <name type="scientific">Cyclocybe aegerita</name>
    <name type="common">Black poplar mushroom</name>
    <name type="synonym">Agrocybe aegerita</name>
    <dbReference type="NCBI Taxonomy" id="1973307"/>
    <lineage>
        <taxon>Eukaryota</taxon>
        <taxon>Fungi</taxon>
        <taxon>Dikarya</taxon>
        <taxon>Basidiomycota</taxon>
        <taxon>Agaricomycotina</taxon>
        <taxon>Agaricomycetes</taxon>
        <taxon>Agaricomycetidae</taxon>
        <taxon>Agaricales</taxon>
        <taxon>Agaricineae</taxon>
        <taxon>Bolbitiaceae</taxon>
        <taxon>Cyclocybe</taxon>
    </lineage>
</organism>
<accession>A0A8S0XPM4</accession>
<dbReference type="EMBL" id="CACVBS010000035">
    <property type="protein sequence ID" value="CAA7262067.1"/>
    <property type="molecule type" value="Genomic_DNA"/>
</dbReference>
<dbReference type="AlphaFoldDB" id="A0A8S0XPM4"/>
<protein>
    <submittedName>
        <fullName evidence="2">Uncharacterized protein</fullName>
    </submittedName>
</protein>
<name>A0A8S0XPM4_CYCAE</name>
<feature type="chain" id="PRO_5035745784" evidence="1">
    <location>
        <begin position="20"/>
        <end position="89"/>
    </location>
</feature>
<keyword evidence="1" id="KW-0732">Signal</keyword>
<feature type="signal peptide" evidence="1">
    <location>
        <begin position="1"/>
        <end position="19"/>
    </location>
</feature>
<keyword evidence="3" id="KW-1185">Reference proteome</keyword>
<evidence type="ECO:0000256" key="1">
    <source>
        <dbReference type="SAM" id="SignalP"/>
    </source>
</evidence>
<dbReference type="Proteomes" id="UP000467700">
    <property type="component" value="Unassembled WGS sequence"/>
</dbReference>
<reference evidence="2 3" key="1">
    <citation type="submission" date="2020-01" db="EMBL/GenBank/DDBJ databases">
        <authorList>
            <person name="Gupta K D."/>
        </authorList>
    </citation>
    <scope>NUCLEOTIDE SEQUENCE [LARGE SCALE GENOMIC DNA]</scope>
</reference>
<sequence length="89" mass="9890">MHLWLPALFLFLWVTLTLSLDVSLSPEPFLSSQIDGLLQSELENRQTKVCSDPGGSAVRRIKSVARQDAVRRLVCVLEQDAVPLAPEFA</sequence>
<comment type="caution">
    <text evidence="2">The sequence shown here is derived from an EMBL/GenBank/DDBJ whole genome shotgun (WGS) entry which is preliminary data.</text>
</comment>